<feature type="binding site" evidence="11">
    <location>
        <position position="330"/>
    </location>
    <ligand>
        <name>K(+)</name>
        <dbReference type="ChEBI" id="CHEBI:29103"/>
    </ligand>
</feature>
<reference evidence="13 14" key="1">
    <citation type="submission" date="2018-10" db="EMBL/GenBank/DDBJ databases">
        <title>Genomic Encyclopedia of Archaeal and Bacterial Type Strains, Phase II (KMG-II): from individual species to whole genera.</title>
        <authorList>
            <person name="Goeker M."/>
        </authorList>
    </citation>
    <scope>NUCLEOTIDE SEQUENCE [LARGE SCALE GENOMIC DNA]</scope>
    <source>
        <strain evidence="13 14">DSM 25217</strain>
    </source>
</reference>
<dbReference type="InterPro" id="IPR004772">
    <property type="entry name" value="TrkH"/>
</dbReference>
<evidence type="ECO:0000256" key="10">
    <source>
        <dbReference type="PIRNR" id="PIRNR006247"/>
    </source>
</evidence>
<sequence>MTPRMPTASATVAPAALDLRPILYALGILVSMLGTGMAVPATVDLLSGHPGWPAFVIALAVTVTVGGMMALAARGTGDKLTLRQAFLLTALAWIVLPAFAAIPLAFSKLGLSYTDAYFEAMSGLTTTGATVISGLDDAPPGLLMWRAILQWLGGIGIVVMAVAVLPMLQVGGMQLFRMESSDTSEKILPRAAQISVAILGLYLGLTALCTLCLILAGLNIFDAIAHAMTTIATGGFSTRDGSVGHFDNGAVDMIVLTFMIVGSMPFVLYLQALRGRPLALWRDEQARTFLAVILFLTAGTCLWLVVWLDFTPWQAFRFGSFNIVSIMTGTGYATTDYGAWGSFSLTLFFLVMLIGGCAGSTSCGIKIFRFQVLFKSLGCWLRAMVHPNGVFIPRYNGRPIAEDVQTSVMTFLVFFLGCMVILAFALALTGLDWMTAFSGAATAMANVGPGLGETIGPAGNFETLPDSAKWLLSFGMLLGRLELFTVLVMLMPSFWRG</sequence>
<evidence type="ECO:0000256" key="6">
    <source>
        <dbReference type="ARBA" id="ARBA00022958"/>
    </source>
</evidence>
<keyword evidence="6 10" id="KW-0630">Potassium</keyword>
<organism evidence="13 14">
    <name type="scientific">Eilatimonas milleporae</name>
    <dbReference type="NCBI Taxonomy" id="911205"/>
    <lineage>
        <taxon>Bacteria</taxon>
        <taxon>Pseudomonadati</taxon>
        <taxon>Pseudomonadota</taxon>
        <taxon>Alphaproteobacteria</taxon>
        <taxon>Kordiimonadales</taxon>
        <taxon>Kordiimonadaceae</taxon>
        <taxon>Eilatimonas</taxon>
    </lineage>
</organism>
<feature type="transmembrane region" description="Helical" evidence="12">
    <location>
        <begin position="289"/>
        <end position="308"/>
    </location>
</feature>
<feature type="transmembrane region" description="Helical" evidence="12">
    <location>
        <begin position="470"/>
        <end position="491"/>
    </location>
</feature>
<comment type="similarity">
    <text evidence="10">Belongs to the TrkH potassium transport family.</text>
</comment>
<keyword evidence="14" id="KW-1185">Reference proteome</keyword>
<keyword evidence="2 10" id="KW-0813">Transport</keyword>
<feature type="binding site" evidence="11">
    <location>
        <position position="447"/>
    </location>
    <ligand>
        <name>K(+)</name>
        <dbReference type="ChEBI" id="CHEBI:29103"/>
    </ligand>
</feature>
<feature type="binding site" evidence="11">
    <location>
        <position position="234"/>
    </location>
    <ligand>
        <name>K(+)</name>
        <dbReference type="ChEBI" id="CHEBI:29103"/>
    </ligand>
</feature>
<evidence type="ECO:0000256" key="5">
    <source>
        <dbReference type="ARBA" id="ARBA00022692"/>
    </source>
</evidence>
<feature type="transmembrane region" description="Helical" evidence="12">
    <location>
        <begin position="191"/>
        <end position="218"/>
    </location>
</feature>
<dbReference type="AlphaFoldDB" id="A0A3M0C449"/>
<feature type="binding site" evidence="11">
    <location>
        <position position="126"/>
    </location>
    <ligand>
        <name>K(+)</name>
        <dbReference type="ChEBI" id="CHEBI:29103"/>
    </ligand>
</feature>
<feature type="transmembrane region" description="Helical" evidence="12">
    <location>
        <begin position="85"/>
        <end position="106"/>
    </location>
</feature>
<protein>
    <recommendedName>
        <fullName evidence="10">Trk system potassium uptake protein</fullName>
    </recommendedName>
</protein>
<evidence type="ECO:0000256" key="3">
    <source>
        <dbReference type="ARBA" id="ARBA00022475"/>
    </source>
</evidence>
<feature type="transmembrane region" description="Helical" evidence="12">
    <location>
        <begin position="51"/>
        <end position="73"/>
    </location>
</feature>
<dbReference type="GO" id="GO:0046872">
    <property type="term" value="F:metal ion binding"/>
    <property type="evidence" value="ECO:0007669"/>
    <property type="project" value="UniProtKB-KW"/>
</dbReference>
<dbReference type="PIRSF" id="PIRSF006247">
    <property type="entry name" value="TrkH"/>
    <property type="match status" value="1"/>
</dbReference>
<dbReference type="Pfam" id="PF02386">
    <property type="entry name" value="TrkH"/>
    <property type="match status" value="1"/>
</dbReference>
<evidence type="ECO:0000256" key="9">
    <source>
        <dbReference type="ARBA" id="ARBA00023136"/>
    </source>
</evidence>
<comment type="subcellular location">
    <subcellularLocation>
        <location evidence="10">Cell inner membrane</location>
        <topology evidence="10">Multi-pass membrane protein</topology>
    </subcellularLocation>
    <subcellularLocation>
        <location evidence="1">Cell membrane</location>
        <topology evidence="1">Multi-pass membrane protein</topology>
    </subcellularLocation>
</comment>
<keyword evidence="10" id="KW-0997">Cell inner membrane</keyword>
<evidence type="ECO:0000256" key="12">
    <source>
        <dbReference type="SAM" id="Phobius"/>
    </source>
</evidence>
<keyword evidence="7 12" id="KW-1133">Transmembrane helix</keyword>
<evidence type="ECO:0000313" key="14">
    <source>
        <dbReference type="Proteomes" id="UP000271227"/>
    </source>
</evidence>
<feature type="transmembrane region" description="Helical" evidence="12">
    <location>
        <begin position="337"/>
        <end position="359"/>
    </location>
</feature>
<gene>
    <name evidence="13" type="ORF">BXY39_3376</name>
</gene>
<name>A0A3M0C449_9PROT</name>
<evidence type="ECO:0000256" key="4">
    <source>
        <dbReference type="ARBA" id="ARBA00022538"/>
    </source>
</evidence>
<dbReference type="GO" id="GO:0015379">
    <property type="term" value="F:potassium:chloride symporter activity"/>
    <property type="evidence" value="ECO:0007669"/>
    <property type="project" value="InterPro"/>
</dbReference>
<dbReference type="Proteomes" id="UP000271227">
    <property type="component" value="Unassembled WGS sequence"/>
</dbReference>
<dbReference type="PANTHER" id="PTHR32024">
    <property type="entry name" value="TRK SYSTEM POTASSIUM UPTAKE PROTEIN TRKG-RELATED"/>
    <property type="match status" value="1"/>
</dbReference>
<keyword evidence="4 10" id="KW-0633">Potassium transport</keyword>
<dbReference type="InterPro" id="IPR003445">
    <property type="entry name" value="Cat_transpt"/>
</dbReference>
<keyword evidence="8 10" id="KW-0406">Ion transport</keyword>
<feature type="transmembrane region" description="Helical" evidence="12">
    <location>
        <begin position="21"/>
        <end position="39"/>
    </location>
</feature>
<keyword evidence="3 10" id="KW-1003">Cell membrane</keyword>
<keyword evidence="5 12" id="KW-0812">Transmembrane</keyword>
<feature type="binding site" evidence="11">
    <location>
        <position position="446"/>
    </location>
    <ligand>
        <name>K(+)</name>
        <dbReference type="ChEBI" id="CHEBI:29103"/>
    </ligand>
</feature>
<keyword evidence="11" id="KW-0479">Metal-binding</keyword>
<dbReference type="FunCoup" id="A0A3M0C449">
    <property type="interactions" value="178"/>
</dbReference>
<keyword evidence="9 10" id="KW-0472">Membrane</keyword>
<evidence type="ECO:0000256" key="7">
    <source>
        <dbReference type="ARBA" id="ARBA00022989"/>
    </source>
</evidence>
<evidence type="ECO:0000256" key="8">
    <source>
        <dbReference type="ARBA" id="ARBA00023065"/>
    </source>
</evidence>
<feature type="transmembrane region" description="Helical" evidence="12">
    <location>
        <begin position="250"/>
        <end position="269"/>
    </location>
</feature>
<feature type="transmembrane region" description="Helical" evidence="12">
    <location>
        <begin position="148"/>
        <end position="170"/>
    </location>
</feature>
<feature type="binding site" evidence="11">
    <location>
        <position position="127"/>
    </location>
    <ligand>
        <name>K(+)</name>
        <dbReference type="ChEBI" id="CHEBI:29103"/>
    </ligand>
</feature>
<dbReference type="GO" id="GO:0005886">
    <property type="term" value="C:plasma membrane"/>
    <property type="evidence" value="ECO:0007669"/>
    <property type="project" value="UniProtKB-SubCell"/>
</dbReference>
<proteinExistence type="inferred from homology"/>
<dbReference type="PANTHER" id="PTHR32024:SF3">
    <property type="entry name" value="TRK SYSTEM POTASSIUM UPTAKE PROTEIN"/>
    <property type="match status" value="1"/>
</dbReference>
<evidence type="ECO:0000256" key="1">
    <source>
        <dbReference type="ARBA" id="ARBA00004651"/>
    </source>
</evidence>
<comment type="function">
    <text evidence="10">Low-affinity potassium transport system. Interacts with Trk system potassium uptake protein TrkA.</text>
</comment>
<dbReference type="EMBL" id="REFR01000015">
    <property type="protein sequence ID" value="RMB01869.1"/>
    <property type="molecule type" value="Genomic_DNA"/>
</dbReference>
<evidence type="ECO:0000256" key="2">
    <source>
        <dbReference type="ARBA" id="ARBA00022448"/>
    </source>
</evidence>
<accession>A0A3M0C449</accession>
<evidence type="ECO:0000256" key="11">
    <source>
        <dbReference type="PIRSR" id="PIRSR006247-1"/>
    </source>
</evidence>
<comment type="caution">
    <text evidence="13">The sequence shown here is derived from an EMBL/GenBank/DDBJ whole genome shotgun (WGS) entry which is preliminary data.</text>
</comment>
<dbReference type="InParanoid" id="A0A3M0C449"/>
<evidence type="ECO:0000313" key="13">
    <source>
        <dbReference type="EMBL" id="RMB01869.1"/>
    </source>
</evidence>
<feature type="transmembrane region" description="Helical" evidence="12">
    <location>
        <begin position="408"/>
        <end position="428"/>
    </location>
</feature>